<gene>
    <name evidence="1" type="ORF">PMAYCL1PPCAC_00958</name>
</gene>
<dbReference type="Proteomes" id="UP001328107">
    <property type="component" value="Unassembled WGS sequence"/>
</dbReference>
<name>A0AAN4Z2J2_9BILA</name>
<protein>
    <submittedName>
        <fullName evidence="1">Uncharacterized protein</fullName>
    </submittedName>
</protein>
<reference evidence="2" key="1">
    <citation type="submission" date="2022-10" db="EMBL/GenBank/DDBJ databases">
        <title>Genome assembly of Pristionchus species.</title>
        <authorList>
            <person name="Yoshida K."/>
            <person name="Sommer R.J."/>
        </authorList>
    </citation>
    <scope>NUCLEOTIDE SEQUENCE [LARGE SCALE GENOMIC DNA]</scope>
    <source>
        <strain evidence="2">RS5460</strain>
    </source>
</reference>
<organism evidence="1 2">
    <name type="scientific">Pristionchus mayeri</name>
    <dbReference type="NCBI Taxonomy" id="1317129"/>
    <lineage>
        <taxon>Eukaryota</taxon>
        <taxon>Metazoa</taxon>
        <taxon>Ecdysozoa</taxon>
        <taxon>Nematoda</taxon>
        <taxon>Chromadorea</taxon>
        <taxon>Rhabditida</taxon>
        <taxon>Rhabditina</taxon>
        <taxon>Diplogasteromorpha</taxon>
        <taxon>Diplogasteroidea</taxon>
        <taxon>Neodiplogasteridae</taxon>
        <taxon>Pristionchus</taxon>
    </lineage>
</organism>
<comment type="caution">
    <text evidence="1">The sequence shown here is derived from an EMBL/GenBank/DDBJ whole genome shotgun (WGS) entry which is preliminary data.</text>
</comment>
<accession>A0AAN4Z2J2</accession>
<keyword evidence="2" id="KW-1185">Reference proteome</keyword>
<feature type="non-terminal residue" evidence="1">
    <location>
        <position position="1"/>
    </location>
</feature>
<evidence type="ECO:0000313" key="1">
    <source>
        <dbReference type="EMBL" id="GMR30763.1"/>
    </source>
</evidence>
<feature type="non-terminal residue" evidence="1">
    <location>
        <position position="94"/>
    </location>
</feature>
<sequence>TVFECVQVSWLKLIIVGINCFSKISQALHDGSFRVDQDNFIIFSRRKYFAARETVQFDLNIGSFQVDSVQHFSKFEAHFGISEIGEKGEKEQEN</sequence>
<evidence type="ECO:0000313" key="2">
    <source>
        <dbReference type="Proteomes" id="UP001328107"/>
    </source>
</evidence>
<dbReference type="AlphaFoldDB" id="A0AAN4Z2J2"/>
<proteinExistence type="predicted"/>
<dbReference type="EMBL" id="BTRK01000001">
    <property type="protein sequence ID" value="GMR30763.1"/>
    <property type="molecule type" value="Genomic_DNA"/>
</dbReference>